<dbReference type="InterPro" id="IPR029675">
    <property type="entry name" value="PGAP4"/>
</dbReference>
<dbReference type="AlphaFoldDB" id="A0A8H6DPT9"/>
<dbReference type="GO" id="GO:0000139">
    <property type="term" value="C:Golgi membrane"/>
    <property type="evidence" value="ECO:0007669"/>
    <property type="project" value="InterPro"/>
</dbReference>
<keyword evidence="1" id="KW-0812">Transmembrane</keyword>
<feature type="transmembrane region" description="Helical" evidence="1">
    <location>
        <begin position="151"/>
        <end position="170"/>
    </location>
</feature>
<dbReference type="GO" id="GO:0016757">
    <property type="term" value="F:glycosyltransferase activity"/>
    <property type="evidence" value="ECO:0007669"/>
    <property type="project" value="InterPro"/>
</dbReference>
<organism evidence="2 3">
    <name type="scientific">Cochliobolus sativus</name>
    <name type="common">Common root rot and spot blotch fungus</name>
    <name type="synonym">Bipolaris sorokiniana</name>
    <dbReference type="NCBI Taxonomy" id="45130"/>
    <lineage>
        <taxon>Eukaryota</taxon>
        <taxon>Fungi</taxon>
        <taxon>Dikarya</taxon>
        <taxon>Ascomycota</taxon>
        <taxon>Pezizomycotina</taxon>
        <taxon>Dothideomycetes</taxon>
        <taxon>Pleosporomycetidae</taxon>
        <taxon>Pleosporales</taxon>
        <taxon>Pleosporineae</taxon>
        <taxon>Pleosporaceae</taxon>
        <taxon>Bipolaris</taxon>
    </lineage>
</organism>
<proteinExistence type="predicted"/>
<keyword evidence="1" id="KW-0472">Membrane</keyword>
<dbReference type="CDD" id="cd22189">
    <property type="entry name" value="PGAP4-like_fungal"/>
    <property type="match status" value="1"/>
</dbReference>
<protein>
    <submittedName>
        <fullName evidence="2">Uncharacterized protein</fullName>
    </submittedName>
</protein>
<dbReference type="Proteomes" id="UP000624244">
    <property type="component" value="Unassembled WGS sequence"/>
</dbReference>
<dbReference type="PANTHER" id="PTHR31410">
    <property type="entry name" value="TRANSMEMBRANE PROTEIN 246"/>
    <property type="match status" value="1"/>
</dbReference>
<sequence length="325" mass="38028">MPDTIGSLLEGLKPEERSDMFLIVFIPHTDPTVHPYYGDTWLHELTDHVLTYDLENSDKQDLRVMEDESGKFLTKGLYDYSYLLAKCAERHTPYIAIFEDDTVAMDGWFHRTVFAIREAERQTLLRHAKDSFLYVRLFYTERYMGWNSEYWPTYVCWSLIAAGALAAILFSSRKTKFAVILCRFLSPRCIVLLSYFMLTVAILLFFALGRMTVLPIRTGVSEMARFGCCSQALVFPRNKAVELVSYFNDRRTGFMDILTEEFAEQRDELRFAITPSLVQHVGRESSRYTNQGPIIKEGIWSFQFERYNWKQLRSEHDAAVKEWPR</sequence>
<gene>
    <name evidence="2" type="ORF">GGP41_002287</name>
</gene>
<dbReference type="GO" id="GO:0006506">
    <property type="term" value="P:GPI anchor biosynthetic process"/>
    <property type="evidence" value="ECO:0007669"/>
    <property type="project" value="InterPro"/>
</dbReference>
<feature type="transmembrane region" description="Helical" evidence="1">
    <location>
        <begin position="190"/>
        <end position="208"/>
    </location>
</feature>
<dbReference type="PANTHER" id="PTHR31410:SF1">
    <property type="entry name" value="POST-GPI ATTACHMENT TO PROTEINS FACTOR 4"/>
    <property type="match status" value="1"/>
</dbReference>
<keyword evidence="1" id="KW-1133">Transmembrane helix</keyword>
<dbReference type="EMBL" id="WNKQ01000049">
    <property type="protein sequence ID" value="KAF5843961.1"/>
    <property type="molecule type" value="Genomic_DNA"/>
</dbReference>
<evidence type="ECO:0000313" key="2">
    <source>
        <dbReference type="EMBL" id="KAF5843961.1"/>
    </source>
</evidence>
<reference evidence="2" key="1">
    <citation type="submission" date="2019-11" db="EMBL/GenBank/DDBJ databases">
        <title>Bipolaris sorokiniana Genome sequencing.</title>
        <authorList>
            <person name="Wang H."/>
        </authorList>
    </citation>
    <scope>NUCLEOTIDE SEQUENCE</scope>
</reference>
<comment type="caution">
    <text evidence="2">The sequence shown here is derived from an EMBL/GenBank/DDBJ whole genome shotgun (WGS) entry which is preliminary data.</text>
</comment>
<evidence type="ECO:0000313" key="3">
    <source>
        <dbReference type="Proteomes" id="UP000624244"/>
    </source>
</evidence>
<name>A0A8H6DPT9_COCSA</name>
<evidence type="ECO:0000256" key="1">
    <source>
        <dbReference type="SAM" id="Phobius"/>
    </source>
</evidence>
<accession>A0A8H6DPT9</accession>